<dbReference type="AlphaFoldDB" id="A0A835UBW7"/>
<comment type="caution">
    <text evidence="2">The sequence shown here is derived from an EMBL/GenBank/DDBJ whole genome shotgun (WGS) entry which is preliminary data.</text>
</comment>
<dbReference type="InterPro" id="IPR029058">
    <property type="entry name" value="AB_hydrolase_fold"/>
</dbReference>
<dbReference type="EMBL" id="JADCNM010000014">
    <property type="protein sequence ID" value="KAG0453701.1"/>
    <property type="molecule type" value="Genomic_DNA"/>
</dbReference>
<dbReference type="PANTHER" id="PTHR22753">
    <property type="entry name" value="TRANSMEMBRANE PROTEIN 68"/>
    <property type="match status" value="1"/>
</dbReference>
<accession>A0A835UBW7</accession>
<gene>
    <name evidence="2" type="ORF">HPP92_025005</name>
</gene>
<organism evidence="2 3">
    <name type="scientific">Vanilla planifolia</name>
    <name type="common">Vanilla</name>
    <dbReference type="NCBI Taxonomy" id="51239"/>
    <lineage>
        <taxon>Eukaryota</taxon>
        <taxon>Viridiplantae</taxon>
        <taxon>Streptophyta</taxon>
        <taxon>Embryophyta</taxon>
        <taxon>Tracheophyta</taxon>
        <taxon>Spermatophyta</taxon>
        <taxon>Magnoliopsida</taxon>
        <taxon>Liliopsida</taxon>
        <taxon>Asparagales</taxon>
        <taxon>Orchidaceae</taxon>
        <taxon>Vanilloideae</taxon>
        <taxon>Vanilleae</taxon>
        <taxon>Vanilla</taxon>
    </lineage>
</organism>
<evidence type="ECO:0000259" key="1">
    <source>
        <dbReference type="Pfam" id="PF00561"/>
    </source>
</evidence>
<evidence type="ECO:0000313" key="2">
    <source>
        <dbReference type="EMBL" id="KAG0453701.1"/>
    </source>
</evidence>
<proteinExistence type="predicted"/>
<feature type="domain" description="AB hydrolase-1" evidence="1">
    <location>
        <begin position="146"/>
        <end position="332"/>
    </location>
</feature>
<dbReference type="SUPFAM" id="SSF53474">
    <property type="entry name" value="alpha/beta-Hydrolases"/>
    <property type="match status" value="1"/>
</dbReference>
<dbReference type="PANTHER" id="PTHR22753:SF24">
    <property type="entry name" value="ESTERASE_LIPASE_THIOESTERASE FAMILY PROTEIN"/>
    <property type="match status" value="1"/>
</dbReference>
<evidence type="ECO:0000313" key="3">
    <source>
        <dbReference type="Proteomes" id="UP000639772"/>
    </source>
</evidence>
<dbReference type="Proteomes" id="UP000639772">
    <property type="component" value="Unassembled WGS sequence"/>
</dbReference>
<dbReference type="InterPro" id="IPR000073">
    <property type="entry name" value="AB_hydrolase_1"/>
</dbReference>
<dbReference type="OrthoDB" id="44277at2759"/>
<dbReference type="Pfam" id="PF00561">
    <property type="entry name" value="Abhydrolase_1"/>
    <property type="match status" value="1"/>
</dbReference>
<dbReference type="Gene3D" id="3.40.50.1820">
    <property type="entry name" value="alpha/beta hydrolase"/>
    <property type="match status" value="1"/>
</dbReference>
<reference evidence="2 3" key="1">
    <citation type="journal article" date="2020" name="Nat. Food">
        <title>A phased Vanilla planifolia genome enables genetic improvement of flavour and production.</title>
        <authorList>
            <person name="Hasing T."/>
            <person name="Tang H."/>
            <person name="Brym M."/>
            <person name="Khazi F."/>
            <person name="Huang T."/>
            <person name="Chambers A.H."/>
        </authorList>
    </citation>
    <scope>NUCLEOTIDE SEQUENCE [LARGE SCALE GENOMIC DNA]</scope>
    <source>
        <tissue evidence="2">Leaf</tissue>
    </source>
</reference>
<dbReference type="GO" id="GO:0016020">
    <property type="term" value="C:membrane"/>
    <property type="evidence" value="ECO:0007669"/>
    <property type="project" value="TreeGrafter"/>
</dbReference>
<name>A0A835UBW7_VANPL</name>
<protein>
    <recommendedName>
        <fullName evidence="1">AB hydrolase-1 domain-containing protein</fullName>
    </recommendedName>
</protein>
<sequence length="580" mass="65740">MATKSRAEPAALGVLFELMTGVNGHDGDATRPSPLEDNAKLFDETVVDPRGFADFIEQSRELVRPDGGPPRWLSPLDCGGSRHAECPPLFFLPGIDGVGLGLVRHHQRLGKIFDVWCLHIPVKDRTSFEGLVNYVESTVQSKHSWKPNTPIYLVGESLGACIALAVAARNPQIDFVLILANPATSFSGSQLQYLLNTLDFVPEPLHVVIPFLLDCFTGKTMRMSSTFAEDKFSVQQIVSSLAESQTRMLVSLSFLADILPKDTLLWKLKVLKSASSYVNSRLHSVKAQTLLLASGMDELFPSGEEAKRLCKILPNSRVRHFNNSSHRLFLEGTLDLVTVIKGSNYYRRSWNKDYVSDYLPPTLYEFQKISDEYKWITMATCPVMLSTNYFIQAFIKKVIYPTLSWGAREALHKKGEQYKLFWPAQAEFVRMASRFGATIVPFGVVGEDDILEMLLDYNDLVKIPFYELLDRRINQKAVRLRANVVEEVGNQELHLPGLLPKIPGRFYYLFGKPIPTRGNEELCQDRKKAQEMYLHVKSEVESCIAYLKEKREQDPYRNIMPRLLYQVQQGFTGEVPTFEL</sequence>